<evidence type="ECO:0000313" key="2">
    <source>
        <dbReference type="Proteomes" id="UP001432027"/>
    </source>
</evidence>
<protein>
    <submittedName>
        <fullName evidence="1">Uncharacterized protein</fullName>
    </submittedName>
</protein>
<dbReference type="EMBL" id="BTSX01000002">
    <property type="protein sequence ID" value="GMS85706.1"/>
    <property type="molecule type" value="Genomic_DNA"/>
</dbReference>
<keyword evidence="2" id="KW-1185">Reference proteome</keyword>
<dbReference type="Proteomes" id="UP001432027">
    <property type="component" value="Unassembled WGS sequence"/>
</dbReference>
<gene>
    <name evidence="1" type="ORF">PENTCL1PPCAC_7881</name>
</gene>
<comment type="caution">
    <text evidence="1">The sequence shown here is derived from an EMBL/GenBank/DDBJ whole genome shotgun (WGS) entry which is preliminary data.</text>
</comment>
<accession>A0AAV5SQR0</accession>
<organism evidence="1 2">
    <name type="scientific">Pristionchus entomophagus</name>
    <dbReference type="NCBI Taxonomy" id="358040"/>
    <lineage>
        <taxon>Eukaryota</taxon>
        <taxon>Metazoa</taxon>
        <taxon>Ecdysozoa</taxon>
        <taxon>Nematoda</taxon>
        <taxon>Chromadorea</taxon>
        <taxon>Rhabditida</taxon>
        <taxon>Rhabditina</taxon>
        <taxon>Diplogasteromorpha</taxon>
        <taxon>Diplogasteroidea</taxon>
        <taxon>Neodiplogasteridae</taxon>
        <taxon>Pristionchus</taxon>
    </lineage>
</organism>
<evidence type="ECO:0000313" key="1">
    <source>
        <dbReference type="EMBL" id="GMS85706.1"/>
    </source>
</evidence>
<dbReference type="AlphaFoldDB" id="A0AAV5SQR0"/>
<reference evidence="1" key="1">
    <citation type="submission" date="2023-10" db="EMBL/GenBank/DDBJ databases">
        <title>Genome assembly of Pristionchus species.</title>
        <authorList>
            <person name="Yoshida K."/>
            <person name="Sommer R.J."/>
        </authorList>
    </citation>
    <scope>NUCLEOTIDE SEQUENCE</scope>
    <source>
        <strain evidence="1">RS0144</strain>
    </source>
</reference>
<proteinExistence type="predicted"/>
<sequence>MQMAIKGEIEILCNRVLYHSVGQPIFLKDFVFVPQGSVLETSVELWRKKSNSSVASMDRSLRYANVNSKVTMFHIISRSMSESCRTLNISGSISVLKYMNTDIFTLHTSTPEEAIIRVLVERNCLTILNSQIHRLKCIPSTGIALMSSILSTSTEQTEHDTTLSTDWKYFMRFPFSTASDPSCLMTSNRIGTNTAFPSEPRVH</sequence>
<name>A0AAV5SQR0_9BILA</name>
<feature type="non-terminal residue" evidence="1">
    <location>
        <position position="203"/>
    </location>
</feature>